<evidence type="ECO:0000313" key="4">
    <source>
        <dbReference type="Proteomes" id="UP000792220"/>
    </source>
</evidence>
<organism evidence="2 4">
    <name type="scientific">Choristoneura biennis entomopoxvirus</name>
    <name type="common">CbEPV</name>
    <dbReference type="NCBI Taxonomy" id="10288"/>
    <lineage>
        <taxon>Viruses</taxon>
        <taxon>Varidnaviria</taxon>
        <taxon>Bamfordvirae</taxon>
        <taxon>Nucleocytoviricota</taxon>
        <taxon>Pokkesviricetes</taxon>
        <taxon>Chitovirales</taxon>
        <taxon>Poxviridae</taxon>
        <taxon>Entomopoxvirinae</taxon>
        <taxon>Betaentomopoxvirus</taxon>
        <taxon>Betaentomopoxvirus cbiennis</taxon>
    </lineage>
</organism>
<dbReference type="Proteomes" id="UP000792220">
    <property type="component" value="Genome"/>
</dbReference>
<protein>
    <submittedName>
        <fullName evidence="2">Uncharacterized protein</fullName>
    </submittedName>
</protein>
<dbReference type="GeneID" id="15613010"/>
<keyword evidence="1" id="KW-1133">Transmembrane helix</keyword>
<name>A0A916NXG2_CBEPV</name>
<sequence>MIFGFIDVKVVFSLLFDMFKSIIEFSKDVMTLFLSSMVFSISFILFCNLCLLFLYSLVYSSM</sequence>
<dbReference type="GeneID" id="15613305"/>
<keyword evidence="1" id="KW-0472">Membrane</keyword>
<proteinExistence type="predicted"/>
<dbReference type="RefSeq" id="YP_008004385.1">
    <property type="nucleotide sequence ID" value="NC_021248.1"/>
</dbReference>
<organismHost>
    <name type="scientific">Choristoneura fumiferana</name>
    <name type="common">Spruce budworm moth</name>
    <name type="synonym">Archips fumiferana</name>
    <dbReference type="NCBI Taxonomy" id="7141"/>
</organismHost>
<keyword evidence="4" id="KW-1185">Reference proteome</keyword>
<evidence type="ECO:0000313" key="2">
    <source>
        <dbReference type="EMBL" id="CCU55588.1"/>
    </source>
</evidence>
<dbReference type="EMBL" id="HF679132">
    <property type="protein sequence ID" value="CCU55588.1"/>
    <property type="molecule type" value="Genomic_DNA"/>
</dbReference>
<reference evidence="2" key="1">
    <citation type="journal article" date="2013" name="J. Virol.">
        <title>New Insights into the Evolution of Entomopoxvirinae from the Complete Genome Sequences of Four Entomopoxviruses Infecting Adoxophyes honmai, Choristoneura biennis, Choristoneura rosaceana, and Mythimna separata.</title>
        <authorList>
            <person name="Theze J."/>
            <person name="Takatsuka J."/>
            <person name="Li Z."/>
            <person name="Gallais J."/>
            <person name="Doucet D."/>
            <person name="Arif B."/>
            <person name="Nakai M."/>
            <person name="Herniou E.A."/>
        </authorList>
    </citation>
    <scope>NUCLEOTIDE SEQUENCE</scope>
</reference>
<feature type="transmembrane region" description="Helical" evidence="1">
    <location>
        <begin position="37"/>
        <end position="58"/>
    </location>
</feature>
<evidence type="ECO:0000313" key="3">
    <source>
        <dbReference type="EMBL" id="CCU55883.1"/>
    </source>
</evidence>
<dbReference type="EMBL" id="HF679132">
    <property type="protein sequence ID" value="CCU55883.1"/>
    <property type="molecule type" value="Genomic_DNA"/>
</dbReference>
<keyword evidence="1" id="KW-0812">Transmembrane</keyword>
<accession>A0A916NXG2</accession>
<evidence type="ECO:0000256" key="1">
    <source>
        <dbReference type="SAM" id="Phobius"/>
    </source>
</evidence>
<dbReference type="KEGG" id="vg:15613010"/>
<dbReference type="RefSeq" id="YP_008004090.1">
    <property type="nucleotide sequence ID" value="NC_021248.1"/>
</dbReference>
<dbReference type="KEGG" id="vg:15613305"/>
<gene>
    <name evidence="2" type="ORF">CHBEV_020</name>
    <name evidence="3" type="ORF">CHBEV_315</name>
</gene>